<sequence length="183" mass="19086">MDFRSLREADPSALETAAQAYAKLQDSLQDDQREWRGGTADPVAHSGWQGPAATAANGSIGRTGKKLDDTTTGLAPMSKLLNQGAADIRAAQINLQQTVDEATAGGLVVGDDGSVSWEATPTAYTDEATAARQDAELKQRAERTSATIGRILEQAADTDRALTGQLDAMSGTARGLAGQVRTA</sequence>
<organism evidence="2 3">
    <name type="scientific">Kitasatospora indigofera</name>
    <dbReference type="NCBI Taxonomy" id="67307"/>
    <lineage>
        <taxon>Bacteria</taxon>
        <taxon>Bacillati</taxon>
        <taxon>Actinomycetota</taxon>
        <taxon>Actinomycetes</taxon>
        <taxon>Kitasatosporales</taxon>
        <taxon>Streptomycetaceae</taxon>
        <taxon>Kitasatospora</taxon>
    </lineage>
</organism>
<evidence type="ECO:0000256" key="1">
    <source>
        <dbReference type="SAM" id="MobiDB-lite"/>
    </source>
</evidence>
<dbReference type="AlphaFoldDB" id="A0A919GE93"/>
<dbReference type="SUPFAM" id="SSF140453">
    <property type="entry name" value="EsxAB dimer-like"/>
    <property type="match status" value="1"/>
</dbReference>
<dbReference type="Pfam" id="PF06013">
    <property type="entry name" value="WXG100"/>
    <property type="match status" value="1"/>
</dbReference>
<dbReference type="InterPro" id="IPR036689">
    <property type="entry name" value="ESAT-6-like_sf"/>
</dbReference>
<feature type="region of interest" description="Disordered" evidence="1">
    <location>
        <begin position="27"/>
        <end position="71"/>
    </location>
</feature>
<dbReference type="Proteomes" id="UP000617734">
    <property type="component" value="Unassembled WGS sequence"/>
</dbReference>
<dbReference type="RefSeq" id="WP_190214871.1">
    <property type="nucleotide sequence ID" value="NZ_BNBO01000062.1"/>
</dbReference>
<accession>A0A919GE93</accession>
<protein>
    <submittedName>
        <fullName evidence="2">Uncharacterized protein</fullName>
    </submittedName>
</protein>
<evidence type="ECO:0000313" key="3">
    <source>
        <dbReference type="Proteomes" id="UP000617734"/>
    </source>
</evidence>
<proteinExistence type="predicted"/>
<reference evidence="2" key="2">
    <citation type="submission" date="2020-09" db="EMBL/GenBank/DDBJ databases">
        <authorList>
            <person name="Sun Q."/>
            <person name="Ohkuma M."/>
        </authorList>
    </citation>
    <scope>NUCLEOTIDE SEQUENCE</scope>
    <source>
        <strain evidence="2">JCM 4646</strain>
    </source>
</reference>
<reference evidence="2" key="1">
    <citation type="journal article" date="2014" name="Int. J. Syst. Evol. Microbiol.">
        <title>Complete genome sequence of Corynebacterium casei LMG S-19264T (=DSM 44701T), isolated from a smear-ripened cheese.</title>
        <authorList>
            <consortium name="US DOE Joint Genome Institute (JGI-PGF)"/>
            <person name="Walter F."/>
            <person name="Albersmeier A."/>
            <person name="Kalinowski J."/>
            <person name="Ruckert C."/>
        </authorList>
    </citation>
    <scope>NUCLEOTIDE SEQUENCE</scope>
    <source>
        <strain evidence="2">JCM 4646</strain>
    </source>
</reference>
<comment type="caution">
    <text evidence="2">The sequence shown here is derived from an EMBL/GenBank/DDBJ whole genome shotgun (WGS) entry which is preliminary data.</text>
</comment>
<keyword evidence="3" id="KW-1185">Reference proteome</keyword>
<name>A0A919GE93_9ACTN</name>
<dbReference type="GeneID" id="95357178"/>
<dbReference type="EMBL" id="BNBO01000062">
    <property type="protein sequence ID" value="GHH83018.1"/>
    <property type="molecule type" value="Genomic_DNA"/>
</dbReference>
<dbReference type="Gene3D" id="1.10.287.1060">
    <property type="entry name" value="ESAT-6-like"/>
    <property type="match status" value="1"/>
</dbReference>
<gene>
    <name evidence="2" type="ORF">GCM10018781_69180</name>
</gene>
<dbReference type="InterPro" id="IPR010310">
    <property type="entry name" value="T7SS_ESAT-6-like"/>
</dbReference>
<evidence type="ECO:0000313" key="2">
    <source>
        <dbReference type="EMBL" id="GHH83018.1"/>
    </source>
</evidence>